<dbReference type="InterPro" id="IPR006162">
    <property type="entry name" value="Ppantetheine_attach_site"/>
</dbReference>
<gene>
    <name evidence="4" type="ORF">MYCTH_38980</name>
</gene>
<evidence type="ECO:0000256" key="1">
    <source>
        <dbReference type="ARBA" id="ARBA00022450"/>
    </source>
</evidence>
<dbReference type="Gene3D" id="1.10.1200.10">
    <property type="entry name" value="ACP-like"/>
    <property type="match status" value="1"/>
</dbReference>
<feature type="domain" description="Carrier" evidence="3">
    <location>
        <begin position="1"/>
        <end position="60"/>
    </location>
</feature>
<dbReference type="HOGENOM" id="CLU_203383_0_0_1"/>
<dbReference type="RefSeq" id="XP_003666075.1">
    <property type="nucleotide sequence ID" value="XM_003666027.1"/>
</dbReference>
<accession>G2QLK0</accession>
<dbReference type="OrthoDB" id="329835at2759"/>
<evidence type="ECO:0000259" key="3">
    <source>
        <dbReference type="PROSITE" id="PS50075"/>
    </source>
</evidence>
<protein>
    <recommendedName>
        <fullName evidence="3">Carrier domain-containing protein</fullName>
    </recommendedName>
</protein>
<name>G2QLK0_THET4</name>
<evidence type="ECO:0000256" key="2">
    <source>
        <dbReference type="ARBA" id="ARBA00022553"/>
    </source>
</evidence>
<evidence type="ECO:0000313" key="4">
    <source>
        <dbReference type="EMBL" id="AEO60830.1"/>
    </source>
</evidence>
<keyword evidence="1" id="KW-0596">Phosphopantetheine</keyword>
<dbReference type="InterPro" id="IPR009081">
    <property type="entry name" value="PP-bd_ACP"/>
</dbReference>
<dbReference type="GO" id="GO:0031177">
    <property type="term" value="F:phosphopantetheine binding"/>
    <property type="evidence" value="ECO:0007669"/>
    <property type="project" value="InterPro"/>
</dbReference>
<keyword evidence="2" id="KW-0597">Phosphoprotein</keyword>
<dbReference type="InParanoid" id="G2QLK0"/>
<organism evidence="4 5">
    <name type="scientific">Thermothelomyces thermophilus (strain ATCC 42464 / BCRC 31852 / DSM 1799)</name>
    <name type="common">Sporotrichum thermophile</name>
    <dbReference type="NCBI Taxonomy" id="573729"/>
    <lineage>
        <taxon>Eukaryota</taxon>
        <taxon>Fungi</taxon>
        <taxon>Dikarya</taxon>
        <taxon>Ascomycota</taxon>
        <taxon>Pezizomycotina</taxon>
        <taxon>Sordariomycetes</taxon>
        <taxon>Sordariomycetidae</taxon>
        <taxon>Sordariales</taxon>
        <taxon>Chaetomiaceae</taxon>
        <taxon>Thermothelomyces</taxon>
    </lineage>
</organism>
<dbReference type="InterPro" id="IPR036736">
    <property type="entry name" value="ACP-like_sf"/>
</dbReference>
<proteinExistence type="predicted"/>
<dbReference type="AlphaFoldDB" id="G2QLK0"/>
<evidence type="ECO:0000313" key="5">
    <source>
        <dbReference type="Proteomes" id="UP000007322"/>
    </source>
</evidence>
<feature type="non-terminal residue" evidence="4">
    <location>
        <position position="1"/>
    </location>
</feature>
<sequence length="66" mass="7199">VMQTEDVDVKRPTGAYGIDSLVAVELRNWFSRDARVEVPVFEILQASSLAGVAKAVARKSPLLKIS</sequence>
<dbReference type="SMART" id="SM00823">
    <property type="entry name" value="PKS_PP"/>
    <property type="match status" value="1"/>
</dbReference>
<dbReference type="STRING" id="573729.G2QLK0"/>
<dbReference type="SUPFAM" id="SSF47336">
    <property type="entry name" value="ACP-like"/>
    <property type="match status" value="1"/>
</dbReference>
<dbReference type="PROSITE" id="PS50075">
    <property type="entry name" value="CARRIER"/>
    <property type="match status" value="1"/>
</dbReference>
<reference evidence="4 5" key="1">
    <citation type="journal article" date="2011" name="Nat. Biotechnol.">
        <title>Comparative genomic analysis of the thermophilic biomass-degrading fungi Myceliophthora thermophila and Thielavia terrestris.</title>
        <authorList>
            <person name="Berka R.M."/>
            <person name="Grigoriev I.V."/>
            <person name="Otillar R."/>
            <person name="Salamov A."/>
            <person name="Grimwood J."/>
            <person name="Reid I."/>
            <person name="Ishmael N."/>
            <person name="John T."/>
            <person name="Darmond C."/>
            <person name="Moisan M.-C."/>
            <person name="Henrissat B."/>
            <person name="Coutinho P.M."/>
            <person name="Lombard V."/>
            <person name="Natvig D.O."/>
            <person name="Lindquist E."/>
            <person name="Schmutz J."/>
            <person name="Lucas S."/>
            <person name="Harris P."/>
            <person name="Powlowski J."/>
            <person name="Bellemare A."/>
            <person name="Taylor D."/>
            <person name="Butler G."/>
            <person name="de Vries R.P."/>
            <person name="Allijn I.E."/>
            <person name="van den Brink J."/>
            <person name="Ushinsky S."/>
            <person name="Storms R."/>
            <person name="Powell A.J."/>
            <person name="Paulsen I.T."/>
            <person name="Elbourne L.D.H."/>
            <person name="Baker S.E."/>
            <person name="Magnuson J."/>
            <person name="LaBoissiere S."/>
            <person name="Clutterbuck A.J."/>
            <person name="Martinez D."/>
            <person name="Wogulis M."/>
            <person name="de Leon A.L."/>
            <person name="Rey M.W."/>
            <person name="Tsang A."/>
        </authorList>
    </citation>
    <scope>NUCLEOTIDE SEQUENCE [LARGE SCALE GENOMIC DNA]</scope>
    <source>
        <strain evidence="5">ATCC 42464 / BCRC 31852 / DSM 1799</strain>
    </source>
</reference>
<dbReference type="GeneID" id="11514134"/>
<dbReference type="Pfam" id="PF23297">
    <property type="entry name" value="ACP_SdgA_C"/>
    <property type="match status" value="1"/>
</dbReference>
<keyword evidence="5" id="KW-1185">Reference proteome</keyword>
<dbReference type="EMBL" id="CP003007">
    <property type="protein sequence ID" value="AEO60830.1"/>
    <property type="molecule type" value="Genomic_DNA"/>
</dbReference>
<dbReference type="InterPro" id="IPR020806">
    <property type="entry name" value="PKS_PP-bd"/>
</dbReference>
<dbReference type="Proteomes" id="UP000007322">
    <property type="component" value="Chromosome 6"/>
</dbReference>
<dbReference type="VEuPathDB" id="FungiDB:MYCTH_38980"/>
<dbReference type="PROSITE" id="PS00012">
    <property type="entry name" value="PHOSPHOPANTETHEINE"/>
    <property type="match status" value="1"/>
</dbReference>
<dbReference type="KEGG" id="mtm:MYCTH_38980"/>